<dbReference type="InterPro" id="IPR003339">
    <property type="entry name" value="ABC/ECF_trnsptr_transmembrane"/>
</dbReference>
<dbReference type="PANTHER" id="PTHR34857">
    <property type="entry name" value="SLL0384 PROTEIN"/>
    <property type="match status" value="1"/>
</dbReference>
<proteinExistence type="predicted"/>
<reference evidence="7 8" key="1">
    <citation type="submission" date="2022-01" db="EMBL/GenBank/DDBJ databases">
        <title>Identification and Characterization of Corynebacterium sp.</title>
        <authorList>
            <person name="Luo Q."/>
            <person name="Qu P."/>
            <person name="Chen Q."/>
        </authorList>
    </citation>
    <scope>NUCLEOTIDE SEQUENCE [LARGE SCALE GENOMIC DNA]</scope>
    <source>
        <strain evidence="7 8">MC-12</strain>
    </source>
</reference>
<evidence type="ECO:0000256" key="6">
    <source>
        <dbReference type="SAM" id="Phobius"/>
    </source>
</evidence>
<dbReference type="GeneID" id="92727416"/>
<dbReference type="Proteomes" id="UP001200604">
    <property type="component" value="Unassembled WGS sequence"/>
</dbReference>
<dbReference type="PANTHER" id="PTHR34857:SF2">
    <property type="entry name" value="SLL0384 PROTEIN"/>
    <property type="match status" value="1"/>
</dbReference>
<sequence>MPGSGSRTTGLNLDPRTTVIVILVVSSVLLSPAGSTGILGNVARWILIAIPGLLFLASGLLASALRYLVAFSVLAGIPKLLVLTIPERHLFIDIFATWFGGLSLIIPGVTCCWYLLRTTSASEFVATMQRVHCPEALWIPTSFIFRFFPTIAEEYRDIRTAMRMRGISGLRNPIAMLEYRFVPLLVSVIGIGNELAMSAVTRGLGATRHRTTLCTIGFRTGDALVMAVLATCLALLIANRIMLP</sequence>
<dbReference type="EMBL" id="JAKJKU010000002">
    <property type="protein sequence ID" value="MCF6773619.1"/>
    <property type="molecule type" value="Genomic_DNA"/>
</dbReference>
<keyword evidence="2" id="KW-1003">Cell membrane</keyword>
<evidence type="ECO:0000256" key="4">
    <source>
        <dbReference type="ARBA" id="ARBA00022989"/>
    </source>
</evidence>
<keyword evidence="3 6" id="KW-0812">Transmembrane</keyword>
<dbReference type="CDD" id="cd16914">
    <property type="entry name" value="EcfT"/>
    <property type="match status" value="1"/>
</dbReference>
<feature type="transmembrane region" description="Helical" evidence="6">
    <location>
        <begin position="90"/>
        <end position="116"/>
    </location>
</feature>
<keyword evidence="5 6" id="KW-0472">Membrane</keyword>
<dbReference type="RefSeq" id="WP_046203129.1">
    <property type="nucleotide sequence ID" value="NZ_JAGSNZ010000004.1"/>
</dbReference>
<evidence type="ECO:0000256" key="1">
    <source>
        <dbReference type="ARBA" id="ARBA00004141"/>
    </source>
</evidence>
<feature type="transmembrane region" description="Helical" evidence="6">
    <location>
        <begin position="177"/>
        <end position="196"/>
    </location>
</feature>
<evidence type="ECO:0000256" key="3">
    <source>
        <dbReference type="ARBA" id="ARBA00022692"/>
    </source>
</evidence>
<accession>A0ABS9HIC4</accession>
<evidence type="ECO:0000313" key="8">
    <source>
        <dbReference type="Proteomes" id="UP001200604"/>
    </source>
</evidence>
<comment type="caution">
    <text evidence="7">The sequence shown here is derived from an EMBL/GenBank/DDBJ whole genome shotgun (WGS) entry which is preliminary data.</text>
</comment>
<keyword evidence="4 6" id="KW-1133">Transmembrane helix</keyword>
<feature type="transmembrane region" description="Helical" evidence="6">
    <location>
        <begin position="216"/>
        <end position="238"/>
    </location>
</feature>
<feature type="transmembrane region" description="Helical" evidence="6">
    <location>
        <begin position="20"/>
        <end position="39"/>
    </location>
</feature>
<gene>
    <name evidence="7" type="ORF">L3H44_04235</name>
</gene>
<name>A0ABS9HIC4_9CORY</name>
<evidence type="ECO:0000256" key="5">
    <source>
        <dbReference type="ARBA" id="ARBA00023136"/>
    </source>
</evidence>
<dbReference type="Pfam" id="PF02361">
    <property type="entry name" value="CbiQ"/>
    <property type="match status" value="1"/>
</dbReference>
<dbReference type="InterPro" id="IPR051611">
    <property type="entry name" value="ECF_transporter_component"/>
</dbReference>
<evidence type="ECO:0000313" key="7">
    <source>
        <dbReference type="EMBL" id="MCF6773619.1"/>
    </source>
</evidence>
<organism evidence="7 8">
    <name type="scientific">Corynebacterium parakroppenstedtii</name>
    <dbReference type="NCBI Taxonomy" id="2828363"/>
    <lineage>
        <taxon>Bacteria</taxon>
        <taxon>Bacillati</taxon>
        <taxon>Actinomycetota</taxon>
        <taxon>Actinomycetes</taxon>
        <taxon>Mycobacteriales</taxon>
        <taxon>Corynebacteriaceae</taxon>
        <taxon>Corynebacterium</taxon>
    </lineage>
</organism>
<keyword evidence="8" id="KW-1185">Reference proteome</keyword>
<evidence type="ECO:0000256" key="2">
    <source>
        <dbReference type="ARBA" id="ARBA00022475"/>
    </source>
</evidence>
<comment type="subcellular location">
    <subcellularLocation>
        <location evidence="1">Membrane</location>
        <topology evidence="1">Multi-pass membrane protein</topology>
    </subcellularLocation>
</comment>
<protein>
    <submittedName>
        <fullName evidence="7">Energy-coupling factor transporter transmembrane protein EcfT</fullName>
    </submittedName>
</protein>
<feature type="transmembrane region" description="Helical" evidence="6">
    <location>
        <begin position="45"/>
        <end position="69"/>
    </location>
</feature>